<proteinExistence type="predicted"/>
<dbReference type="SUPFAM" id="SSF48403">
    <property type="entry name" value="Ankyrin repeat"/>
    <property type="match status" value="1"/>
</dbReference>
<gene>
    <name evidence="2" type="ORF">BGW36DRAFT_353988</name>
</gene>
<dbReference type="Gene3D" id="1.25.40.20">
    <property type="entry name" value="Ankyrin repeat-containing domain"/>
    <property type="match status" value="1"/>
</dbReference>
<evidence type="ECO:0008006" key="4">
    <source>
        <dbReference type="Google" id="ProtNLM"/>
    </source>
</evidence>
<sequence>MSEVLGIVASGIAIAQLAQATGSAVLKLKQLWNEVEDTENIIQDLIDQIDCLDPALWEAEQIFNQNILPSHVWDGTAAKKSAKYCRIALQKLTGIVTDLSAQIDSAKRRQKKLGIVKAVLKRKQLGAIENRLANAVRILHVAQNSYLIPLDSSSQTIKVTSCRAQNTVKPDLIAAKVVSLLNASSSRQELALIDQDQSTGCCHNEDGDPTDNPPRLRAEISQARVNGTGPWKTTSTTERLALERAYNSHVVEFHPPLWLAGWMHSWDLNVRRSYAGWDANLRIYSIRPRGSECFQATQRGDIHQLKKLMMTREAMPHDRDDLGWTLLHYAAHSMNGEMVKFLLGLDVSPNETNNSGMIPVDFIFKWTTFYTVPSTTKLLKFVNDISDTGFIPDVGPDVEIDQQACNCPITPIWEQFQAMQPLACPGHIQTSLSSRLAKARELVPCPSTIEYMMFLLGPEWSEGPQVVCNTVDTEASLIHTASDIIVRLEENMVRRQLPEAEFPRWISFAREVIRNCQDLHVLEGPKSWETQFMPFTPHENCTFTPLVRIICNYTVIHGPSCCMKAIRTWLRMLKQTGIDLCRYGHRENQLLHDHHQQIKRSFVWHVKLRYSGRRPDGTWHLLGFKFGPEVEDWDIWWDEPTDEFAGDFWALVEDPPLHIPGEWVETDP</sequence>
<dbReference type="InterPro" id="IPR036770">
    <property type="entry name" value="Ankyrin_rpt-contain_sf"/>
</dbReference>
<reference evidence="2" key="1">
    <citation type="submission" date="2021-12" db="EMBL/GenBank/DDBJ databases">
        <title>Convergent genome expansion in fungi linked to evolution of root-endophyte symbiosis.</title>
        <authorList>
            <consortium name="DOE Joint Genome Institute"/>
            <person name="Ke Y.-H."/>
            <person name="Bonito G."/>
            <person name="Liao H.-L."/>
            <person name="Looney B."/>
            <person name="Rojas-Flechas A."/>
            <person name="Nash J."/>
            <person name="Hameed K."/>
            <person name="Schadt C."/>
            <person name="Martin F."/>
            <person name="Crous P.W."/>
            <person name="Miettinen O."/>
            <person name="Magnuson J.K."/>
            <person name="Labbe J."/>
            <person name="Jacobson D."/>
            <person name="Doktycz M.J."/>
            <person name="Veneault-Fourrey C."/>
            <person name="Kuo A."/>
            <person name="Mondo S."/>
            <person name="Calhoun S."/>
            <person name="Riley R."/>
            <person name="Ohm R."/>
            <person name="LaButti K."/>
            <person name="Andreopoulos B."/>
            <person name="Pangilinan J."/>
            <person name="Nolan M."/>
            <person name="Tritt A."/>
            <person name="Clum A."/>
            <person name="Lipzen A."/>
            <person name="Daum C."/>
            <person name="Barry K."/>
            <person name="Grigoriev I.V."/>
            <person name="Vilgalys R."/>
        </authorList>
    </citation>
    <scope>NUCLEOTIDE SEQUENCE</scope>
    <source>
        <strain evidence="2">PMI_201</strain>
    </source>
</reference>
<dbReference type="InterPro" id="IPR002110">
    <property type="entry name" value="Ankyrin_rpt"/>
</dbReference>
<dbReference type="EMBL" id="JAJTJA010000001">
    <property type="protein sequence ID" value="KAH8705587.1"/>
    <property type="molecule type" value="Genomic_DNA"/>
</dbReference>
<evidence type="ECO:0000313" key="2">
    <source>
        <dbReference type="EMBL" id="KAH8705587.1"/>
    </source>
</evidence>
<dbReference type="Pfam" id="PF00023">
    <property type="entry name" value="Ank"/>
    <property type="match status" value="1"/>
</dbReference>
<comment type="caution">
    <text evidence="2">The sequence shown here is derived from an EMBL/GenBank/DDBJ whole genome shotgun (WGS) entry which is preliminary data.</text>
</comment>
<dbReference type="GeneID" id="70243772"/>
<dbReference type="AlphaFoldDB" id="A0AAD4L122"/>
<keyword evidence="1" id="KW-0040">ANK repeat</keyword>
<protein>
    <recommendedName>
        <fullName evidence="4">NACHT-NTPase and P-loop NTPases N-terminal domain-containing protein</fullName>
    </recommendedName>
</protein>
<evidence type="ECO:0000313" key="3">
    <source>
        <dbReference type="Proteomes" id="UP001201262"/>
    </source>
</evidence>
<accession>A0AAD4L122</accession>
<feature type="repeat" description="ANK" evidence="1">
    <location>
        <begin position="322"/>
        <end position="354"/>
    </location>
</feature>
<organism evidence="2 3">
    <name type="scientific">Talaromyces proteolyticus</name>
    <dbReference type="NCBI Taxonomy" id="1131652"/>
    <lineage>
        <taxon>Eukaryota</taxon>
        <taxon>Fungi</taxon>
        <taxon>Dikarya</taxon>
        <taxon>Ascomycota</taxon>
        <taxon>Pezizomycotina</taxon>
        <taxon>Eurotiomycetes</taxon>
        <taxon>Eurotiomycetidae</taxon>
        <taxon>Eurotiales</taxon>
        <taxon>Trichocomaceae</taxon>
        <taxon>Talaromyces</taxon>
        <taxon>Talaromyces sect. Bacilispori</taxon>
    </lineage>
</organism>
<dbReference type="RefSeq" id="XP_046078208.1">
    <property type="nucleotide sequence ID" value="XM_046213485.1"/>
</dbReference>
<dbReference type="Proteomes" id="UP001201262">
    <property type="component" value="Unassembled WGS sequence"/>
</dbReference>
<dbReference type="PROSITE" id="PS50088">
    <property type="entry name" value="ANK_REPEAT"/>
    <property type="match status" value="1"/>
</dbReference>
<keyword evidence="3" id="KW-1185">Reference proteome</keyword>
<name>A0AAD4L122_9EURO</name>
<evidence type="ECO:0000256" key="1">
    <source>
        <dbReference type="PROSITE-ProRule" id="PRU00023"/>
    </source>
</evidence>